<dbReference type="InterPro" id="IPR036322">
    <property type="entry name" value="WD40_repeat_dom_sf"/>
</dbReference>
<dbReference type="Gene3D" id="2.130.10.10">
    <property type="entry name" value="YVTN repeat-like/Quinoprotein amine dehydrogenase"/>
    <property type="match status" value="1"/>
</dbReference>
<evidence type="ECO:0000313" key="4">
    <source>
        <dbReference type="EMBL" id="KCZ80912.1"/>
    </source>
</evidence>
<dbReference type="STRING" id="1288291.A0A059F1C3"/>
<reference evidence="5" key="1">
    <citation type="submission" date="2013-02" db="EMBL/GenBank/DDBJ databases">
        <authorList>
            <consortium name="The Broad Institute Genome Sequencing Platform"/>
            <person name="Cuomo C."/>
            <person name="Becnel J."/>
            <person name="Sanscrainte N."/>
            <person name="Walker B."/>
            <person name="Young S.K."/>
            <person name="Zeng Q."/>
            <person name="Gargeya S."/>
            <person name="Fitzgerald M."/>
            <person name="Haas B."/>
            <person name="Abouelleil A."/>
            <person name="Alvarado L."/>
            <person name="Arachchi H.M."/>
            <person name="Berlin A.M."/>
            <person name="Chapman S.B."/>
            <person name="Dewar J."/>
            <person name="Goldberg J."/>
            <person name="Griggs A."/>
            <person name="Gujja S."/>
            <person name="Hansen M."/>
            <person name="Howarth C."/>
            <person name="Imamovic A."/>
            <person name="Larimer J."/>
            <person name="McCowan C."/>
            <person name="Murphy C."/>
            <person name="Neiman D."/>
            <person name="Pearson M."/>
            <person name="Priest M."/>
            <person name="Roberts A."/>
            <person name="Saif S."/>
            <person name="Shea T."/>
            <person name="Sisk P."/>
            <person name="Sykes S."/>
            <person name="Wortman J."/>
            <person name="Nusbaum C."/>
            <person name="Birren B."/>
        </authorList>
    </citation>
    <scope>NUCLEOTIDE SEQUENCE [LARGE SCALE GENOMIC DNA]</scope>
    <source>
        <strain evidence="5">PRA339</strain>
    </source>
</reference>
<accession>A0A059F1C3</accession>
<dbReference type="PANTHER" id="PTHR46042">
    <property type="entry name" value="DIPHTHINE METHYLTRANSFERASE"/>
    <property type="match status" value="1"/>
</dbReference>
<keyword evidence="5" id="KW-1185">Reference proteome</keyword>
<evidence type="ECO:0000256" key="2">
    <source>
        <dbReference type="ARBA" id="ARBA00022737"/>
    </source>
</evidence>
<dbReference type="GO" id="GO:0005737">
    <property type="term" value="C:cytoplasm"/>
    <property type="evidence" value="ECO:0007669"/>
    <property type="project" value="TreeGrafter"/>
</dbReference>
<proteinExistence type="predicted"/>
<dbReference type="HOGENOM" id="CLU_085115_0_0_1"/>
<dbReference type="InterPro" id="IPR052415">
    <property type="entry name" value="Diphthine_MTase"/>
</dbReference>
<gene>
    <name evidence="4" type="ORF">H312_01685</name>
</gene>
<dbReference type="AlphaFoldDB" id="A0A059F1C3"/>
<sequence length="280" mass="32352">MKKIYANNPVDTLLLIPNEIRDGRSTSEESLLVYGTYNHNNGIVNGELVYNDLTTNKNVIKNTTGTLNIQEHNKLIYAANYNNLSIYKNTELIQKNINNKINTNISIGKYNAVTNTEGELMIFDDNLKEIQTYKLSKNSLWSNDQYNNMIVTGGEESKVFLVDMRSNHYDTFPTKMVSSIKIHNEIIYVGCYDGNMILFDLRMNKVKEIFVGGQIWGINFYSKFIVISCMHEGVKVLDYEFKSVYENKPKSMVYAACFKDNLLFFSSFYENIIFMHELDI</sequence>
<reference evidence="4 5" key="2">
    <citation type="submission" date="2014-03" db="EMBL/GenBank/DDBJ databases">
        <title>The Genome Sequence of Anncaliia algerae insect isolate PRA339.</title>
        <authorList>
            <consortium name="The Broad Institute Genome Sequencing Platform"/>
            <consortium name="The Broad Institute Genome Sequencing Center for Infectious Disease"/>
            <person name="Cuomo C."/>
            <person name="Becnel J."/>
            <person name="Sanscrainte N."/>
            <person name="Walker B."/>
            <person name="Young S.K."/>
            <person name="Zeng Q."/>
            <person name="Gargeya S."/>
            <person name="Fitzgerald M."/>
            <person name="Haas B."/>
            <person name="Abouelleil A."/>
            <person name="Alvarado L."/>
            <person name="Arachchi H.M."/>
            <person name="Berlin A.M."/>
            <person name="Chapman S.B."/>
            <person name="Dewar J."/>
            <person name="Goldberg J."/>
            <person name="Griggs A."/>
            <person name="Gujja S."/>
            <person name="Hansen M."/>
            <person name="Howarth C."/>
            <person name="Imamovic A."/>
            <person name="Larimer J."/>
            <person name="McCowan C."/>
            <person name="Murphy C."/>
            <person name="Neiman D."/>
            <person name="Pearson M."/>
            <person name="Priest M."/>
            <person name="Roberts A."/>
            <person name="Saif S."/>
            <person name="Shea T."/>
            <person name="Sisk P."/>
            <person name="Sykes S."/>
            <person name="Wortman J."/>
            <person name="Nusbaum C."/>
            <person name="Birren B."/>
        </authorList>
    </citation>
    <scope>NUCLEOTIDE SEQUENCE [LARGE SCALE GENOMIC DNA]</scope>
    <source>
        <strain evidence="4 5">PRA339</strain>
    </source>
</reference>
<evidence type="ECO:0000313" key="5">
    <source>
        <dbReference type="Proteomes" id="UP000030655"/>
    </source>
</evidence>
<dbReference type="GO" id="GO:0017183">
    <property type="term" value="P:protein histidyl modification to diphthamide"/>
    <property type="evidence" value="ECO:0007669"/>
    <property type="project" value="TreeGrafter"/>
</dbReference>
<keyword evidence="2" id="KW-0677">Repeat</keyword>
<name>A0A059F1C3_9MICR</name>
<dbReference type="VEuPathDB" id="MicrosporidiaDB:H312_01685"/>
<dbReference type="EMBL" id="KK365158">
    <property type="protein sequence ID" value="KCZ80912.1"/>
    <property type="molecule type" value="Genomic_DNA"/>
</dbReference>
<dbReference type="OrthoDB" id="2190402at2759"/>
<comment type="pathway">
    <text evidence="3">Protein modification.</text>
</comment>
<dbReference type="PANTHER" id="PTHR46042:SF1">
    <property type="entry name" value="DIPHTHINE METHYLTRANSFERASE"/>
    <property type="match status" value="1"/>
</dbReference>
<dbReference type="SUPFAM" id="SSF50978">
    <property type="entry name" value="WD40 repeat-like"/>
    <property type="match status" value="1"/>
</dbReference>
<protein>
    <submittedName>
        <fullName evidence="4">Uncharacterized protein</fullName>
    </submittedName>
</protein>
<dbReference type="Proteomes" id="UP000030655">
    <property type="component" value="Unassembled WGS sequence"/>
</dbReference>
<evidence type="ECO:0000256" key="3">
    <source>
        <dbReference type="ARBA" id="ARBA00043952"/>
    </source>
</evidence>
<keyword evidence="1" id="KW-0853">WD repeat</keyword>
<evidence type="ECO:0000256" key="1">
    <source>
        <dbReference type="ARBA" id="ARBA00022574"/>
    </source>
</evidence>
<dbReference type="GO" id="GO:0061685">
    <property type="term" value="F:diphthine methylesterase activity"/>
    <property type="evidence" value="ECO:0007669"/>
    <property type="project" value="TreeGrafter"/>
</dbReference>
<organism evidence="4 5">
    <name type="scientific">Anncaliia algerae PRA339</name>
    <dbReference type="NCBI Taxonomy" id="1288291"/>
    <lineage>
        <taxon>Eukaryota</taxon>
        <taxon>Fungi</taxon>
        <taxon>Fungi incertae sedis</taxon>
        <taxon>Microsporidia</taxon>
        <taxon>Tubulinosematoidea</taxon>
        <taxon>Tubulinosematidae</taxon>
        <taxon>Anncaliia</taxon>
    </lineage>
</organism>
<dbReference type="InterPro" id="IPR015943">
    <property type="entry name" value="WD40/YVTN_repeat-like_dom_sf"/>
</dbReference>